<dbReference type="InterPro" id="IPR004130">
    <property type="entry name" value="Gpn"/>
</dbReference>
<name>A0ABP3VL32_9BURK</name>
<dbReference type="InterPro" id="IPR052705">
    <property type="entry name" value="Gliding_Motility_GTPase"/>
</dbReference>
<dbReference type="SUPFAM" id="SSF52540">
    <property type="entry name" value="P-loop containing nucleoside triphosphate hydrolases"/>
    <property type="match status" value="1"/>
</dbReference>
<evidence type="ECO:0000256" key="3">
    <source>
        <dbReference type="ARBA" id="ARBA00022801"/>
    </source>
</evidence>
<dbReference type="Proteomes" id="UP001500279">
    <property type="component" value="Unassembled WGS sequence"/>
</dbReference>
<proteinExistence type="inferred from homology"/>
<evidence type="ECO:0000256" key="1">
    <source>
        <dbReference type="ARBA" id="ARBA00005290"/>
    </source>
</evidence>
<reference evidence="6" key="1">
    <citation type="journal article" date="2019" name="Int. J. Syst. Evol. Microbiol.">
        <title>The Global Catalogue of Microorganisms (GCM) 10K type strain sequencing project: providing services to taxonomists for standard genome sequencing and annotation.</title>
        <authorList>
            <consortium name="The Broad Institute Genomics Platform"/>
            <consortium name="The Broad Institute Genome Sequencing Center for Infectious Disease"/>
            <person name="Wu L."/>
            <person name="Ma J."/>
        </authorList>
    </citation>
    <scope>NUCLEOTIDE SEQUENCE [LARGE SCALE GENOMIC DNA]</scope>
    <source>
        <strain evidence="6">JCM 15503</strain>
    </source>
</reference>
<keyword evidence="3" id="KW-0378">Hydrolase</keyword>
<dbReference type="Gene3D" id="3.40.50.300">
    <property type="entry name" value="P-loop containing nucleotide triphosphate hydrolases"/>
    <property type="match status" value="1"/>
</dbReference>
<sequence length="181" mass="19894">MTEPKLVFTGPPGAGKTTAIAALSDIPPIVTDVRNSDASLAKTHTTVGMDYGEVKLAGDERVRLFGTPGQERFAFMWRILARNAMGLVLLLDNSRADPRADLRLYLQAFGELLRDTPCVIGVGRLDTHPEPSLDALADELEQLGWVFPLLAVDVRQREDVLLLVDTALAQLEARQWQDTQS</sequence>
<evidence type="ECO:0000256" key="4">
    <source>
        <dbReference type="ARBA" id="ARBA00023134"/>
    </source>
</evidence>
<evidence type="ECO:0000313" key="6">
    <source>
        <dbReference type="Proteomes" id="UP001500279"/>
    </source>
</evidence>
<evidence type="ECO:0000256" key="2">
    <source>
        <dbReference type="ARBA" id="ARBA00022741"/>
    </source>
</evidence>
<dbReference type="InterPro" id="IPR027417">
    <property type="entry name" value="P-loop_NTPase"/>
</dbReference>
<organism evidence="5 6">
    <name type="scientific">Ideonella azotifigens</name>
    <dbReference type="NCBI Taxonomy" id="513160"/>
    <lineage>
        <taxon>Bacteria</taxon>
        <taxon>Pseudomonadati</taxon>
        <taxon>Pseudomonadota</taxon>
        <taxon>Betaproteobacteria</taxon>
        <taxon>Burkholderiales</taxon>
        <taxon>Sphaerotilaceae</taxon>
        <taxon>Ideonella</taxon>
    </lineage>
</organism>
<comment type="similarity">
    <text evidence="1">Belongs to the GPN-loop GTPase family.</text>
</comment>
<dbReference type="PANTHER" id="PTHR42708:SF1">
    <property type="entry name" value="GLIDING MOTILITY PROTEIN MGLA"/>
    <property type="match status" value="1"/>
</dbReference>
<keyword evidence="4" id="KW-0342">GTP-binding</keyword>
<keyword evidence="2" id="KW-0547">Nucleotide-binding</keyword>
<dbReference type="PANTHER" id="PTHR42708">
    <property type="entry name" value="ATP/GTP-BINDING PROTEIN-RELATED"/>
    <property type="match status" value="1"/>
</dbReference>
<comment type="caution">
    <text evidence="5">The sequence shown here is derived from an EMBL/GenBank/DDBJ whole genome shotgun (WGS) entry which is preliminary data.</text>
</comment>
<accession>A0ABP3VL32</accession>
<protein>
    <submittedName>
        <fullName evidence="5">ATP/GTP-binding protein</fullName>
    </submittedName>
</protein>
<evidence type="ECO:0000313" key="5">
    <source>
        <dbReference type="EMBL" id="GAA0761245.1"/>
    </source>
</evidence>
<dbReference type="EMBL" id="BAAAEW010000026">
    <property type="protein sequence ID" value="GAA0761245.1"/>
    <property type="molecule type" value="Genomic_DNA"/>
</dbReference>
<keyword evidence="6" id="KW-1185">Reference proteome</keyword>
<gene>
    <name evidence="5" type="ORF">GCM10009107_44790</name>
</gene>
<dbReference type="Pfam" id="PF03029">
    <property type="entry name" value="ATP_bind_1"/>
    <property type="match status" value="1"/>
</dbReference>
<dbReference type="CDD" id="cd00882">
    <property type="entry name" value="Ras_like_GTPase"/>
    <property type="match status" value="1"/>
</dbReference>
<dbReference type="RefSeq" id="WP_141287326.1">
    <property type="nucleotide sequence ID" value="NZ_BAAAEW010000026.1"/>
</dbReference>